<dbReference type="Gene3D" id="2.40.70.10">
    <property type="entry name" value="Acid Proteases"/>
    <property type="match status" value="1"/>
</dbReference>
<reference evidence="3" key="1">
    <citation type="submission" date="2021-01" db="EMBL/GenBank/DDBJ databases">
        <authorList>
            <person name="Corre E."/>
            <person name="Pelletier E."/>
            <person name="Niang G."/>
            <person name="Scheremetjew M."/>
            <person name="Finn R."/>
            <person name="Kale V."/>
            <person name="Holt S."/>
            <person name="Cochrane G."/>
            <person name="Meng A."/>
            <person name="Brown T."/>
            <person name="Cohen L."/>
        </authorList>
    </citation>
    <scope>NUCLEOTIDE SEQUENCE</scope>
    <source>
        <strain evidence="3">CCMP325</strain>
    </source>
</reference>
<dbReference type="InterPro" id="IPR021109">
    <property type="entry name" value="Peptidase_aspartic_dom_sf"/>
</dbReference>
<dbReference type="PROSITE" id="PS50175">
    <property type="entry name" value="ASP_PROT_RETROV"/>
    <property type="match status" value="1"/>
</dbReference>
<evidence type="ECO:0000259" key="2">
    <source>
        <dbReference type="PROSITE" id="PS50175"/>
    </source>
</evidence>
<organism evidence="3">
    <name type="scientific">Hanusia phi</name>
    <dbReference type="NCBI Taxonomy" id="3032"/>
    <lineage>
        <taxon>Eukaryota</taxon>
        <taxon>Cryptophyceae</taxon>
        <taxon>Pyrenomonadales</taxon>
        <taxon>Geminigeraceae</taxon>
        <taxon>Hanusia</taxon>
    </lineage>
</organism>
<dbReference type="GO" id="GO:0004190">
    <property type="term" value="F:aspartic-type endopeptidase activity"/>
    <property type="evidence" value="ECO:0007669"/>
    <property type="project" value="InterPro"/>
</dbReference>
<keyword evidence="1" id="KW-0378">Hydrolase</keyword>
<feature type="domain" description="Peptidase A2" evidence="2">
    <location>
        <begin position="33"/>
        <end position="46"/>
    </location>
</feature>
<evidence type="ECO:0000313" key="3">
    <source>
        <dbReference type="EMBL" id="CAD8498024.1"/>
    </source>
</evidence>
<sequence>MSVKEKKLLTVPLRVLDAGTGKKNAGKVEMTTLRTLLDTGADENFIDVAVANRMGIRSQTDCNQDESDKVLVEMANGNRIQSLGAMTLKFAIGSRFRGSAKFYIIPLQHTEAILSSHWLHVQDALISMGDWTVQVPGHKKSMITACHVTAGGTE</sequence>
<dbReference type="EMBL" id="HBEO01026743">
    <property type="protein sequence ID" value="CAD8498024.1"/>
    <property type="molecule type" value="Transcribed_RNA"/>
</dbReference>
<name>A0A7S0HU92_9CRYP</name>
<proteinExistence type="predicted"/>
<gene>
    <name evidence="3" type="ORF">HPHI1048_LOCUS18003</name>
</gene>
<accession>A0A7S0HU92</accession>
<dbReference type="InterPro" id="IPR001995">
    <property type="entry name" value="Peptidase_A2_cat"/>
</dbReference>
<dbReference type="GO" id="GO:0006508">
    <property type="term" value="P:proteolysis"/>
    <property type="evidence" value="ECO:0007669"/>
    <property type="project" value="InterPro"/>
</dbReference>
<dbReference type="AlphaFoldDB" id="A0A7S0HU92"/>
<dbReference type="CDD" id="cd00303">
    <property type="entry name" value="retropepsin_like"/>
    <property type="match status" value="1"/>
</dbReference>
<protein>
    <recommendedName>
        <fullName evidence="2">Peptidase A2 domain-containing protein</fullName>
    </recommendedName>
</protein>
<evidence type="ECO:0000256" key="1">
    <source>
        <dbReference type="ARBA" id="ARBA00022801"/>
    </source>
</evidence>